<evidence type="ECO:0000256" key="2">
    <source>
        <dbReference type="ARBA" id="ARBA00022729"/>
    </source>
</evidence>
<dbReference type="SUPFAM" id="SSF53850">
    <property type="entry name" value="Periplasmic binding protein-like II"/>
    <property type="match status" value="1"/>
</dbReference>
<feature type="compositionally biased region" description="Low complexity" evidence="6">
    <location>
        <begin position="27"/>
        <end position="63"/>
    </location>
</feature>
<evidence type="ECO:0000256" key="5">
    <source>
        <dbReference type="ARBA" id="ARBA00023288"/>
    </source>
</evidence>
<dbReference type="PROSITE" id="PS51257">
    <property type="entry name" value="PROKAR_LIPOPROTEIN"/>
    <property type="match status" value="1"/>
</dbReference>
<sequence length="558" mass="61626">MSKQAKSWGYGALVALIMGTVTLAGCGSNNNNNAEGSSPSPSSGSPSASAPASSGSASPSSSADSQPYELKWLKAQDISKPYDPNKDVIKQAIEQKLNIKIVPEMVDVQQYKTKLNLKMSSGDIPDVTRIDFADDFQKYAQQGAFVDLTDMINEKDTPNILKEVPPEVFEQAKVNGRIYGIPYQGGPGAGYRWDLVMRTDYLKDVGAEVPKTLDDYYNLLKKIKAEKPDVIPLGGYNSAIGEVKFANNSFDNIFGAFGVTPGYFTEQDGKFSNYDIDPRMKDALLFLQKMYKEGLIDKEFATIKEEQLRTKLYSGKVFSWMGWWSTASDYDTMIETNELVKSKKLAADGTLPNQSEQPYKYLTLAGSLVGPDGTAVAPAGAPFSQMNAISVKTKDPKRVLSIIEDSLSPENQMLTVWGIEGQDYSIENDKMKLNTTLVDPNTMQDPQGNFRGTQSYLFAPGLNGWPRYLESLPLRPSQALDVAINNKYQITDASNNLDSPTKIAKLKELDTMRDSVFTQIIMGDDIGKFDDFVQKWKSQGGDQIISELEASYKKKMGQ</sequence>
<evidence type="ECO:0000256" key="6">
    <source>
        <dbReference type="SAM" id="MobiDB-lite"/>
    </source>
</evidence>
<feature type="region of interest" description="Disordered" evidence="6">
    <location>
        <begin position="27"/>
        <end position="65"/>
    </location>
</feature>
<feature type="chain" id="PRO_5039716532" evidence="7">
    <location>
        <begin position="25"/>
        <end position="558"/>
    </location>
</feature>
<evidence type="ECO:0000256" key="4">
    <source>
        <dbReference type="ARBA" id="ARBA00023139"/>
    </source>
</evidence>
<dbReference type="PANTHER" id="PTHR43649">
    <property type="entry name" value="ARABINOSE-BINDING PROTEIN-RELATED"/>
    <property type="match status" value="1"/>
</dbReference>
<feature type="signal peptide" evidence="7">
    <location>
        <begin position="1"/>
        <end position="24"/>
    </location>
</feature>
<dbReference type="EMBL" id="JACJVO010000005">
    <property type="protein sequence ID" value="MBB6730093.1"/>
    <property type="molecule type" value="Genomic_DNA"/>
</dbReference>
<dbReference type="RefSeq" id="WP_185127763.1">
    <property type="nucleotide sequence ID" value="NZ_JACJVO010000005.1"/>
</dbReference>
<reference evidence="8 9" key="1">
    <citation type="submission" date="2020-08" db="EMBL/GenBank/DDBJ databases">
        <title>Cohnella phylogeny.</title>
        <authorList>
            <person name="Dunlap C."/>
        </authorList>
    </citation>
    <scope>NUCLEOTIDE SEQUENCE [LARGE SCALE GENOMIC DNA]</scope>
    <source>
        <strain evidence="8 9">CBP 2801</strain>
    </source>
</reference>
<keyword evidence="4" id="KW-0564">Palmitate</keyword>
<dbReference type="InterPro" id="IPR006059">
    <property type="entry name" value="SBP"/>
</dbReference>
<keyword evidence="9" id="KW-1185">Reference proteome</keyword>
<proteinExistence type="predicted"/>
<dbReference type="Gene3D" id="3.40.190.10">
    <property type="entry name" value="Periplasmic binding protein-like II"/>
    <property type="match status" value="2"/>
</dbReference>
<keyword evidence="2 7" id="KW-0732">Signal</keyword>
<dbReference type="Pfam" id="PF13416">
    <property type="entry name" value="SBP_bac_8"/>
    <property type="match status" value="1"/>
</dbReference>
<evidence type="ECO:0000256" key="3">
    <source>
        <dbReference type="ARBA" id="ARBA00023136"/>
    </source>
</evidence>
<evidence type="ECO:0000256" key="1">
    <source>
        <dbReference type="ARBA" id="ARBA00022475"/>
    </source>
</evidence>
<keyword evidence="1" id="KW-1003">Cell membrane</keyword>
<accession>A0A7X0SHK4</accession>
<keyword evidence="3" id="KW-0472">Membrane</keyword>
<protein>
    <submittedName>
        <fullName evidence="8">Extracellular solute-binding protein</fullName>
    </submittedName>
</protein>
<evidence type="ECO:0000313" key="8">
    <source>
        <dbReference type="EMBL" id="MBB6730093.1"/>
    </source>
</evidence>
<evidence type="ECO:0000256" key="7">
    <source>
        <dbReference type="SAM" id="SignalP"/>
    </source>
</evidence>
<dbReference type="AlphaFoldDB" id="A0A7X0SHK4"/>
<dbReference type="PANTHER" id="PTHR43649:SF33">
    <property type="entry name" value="POLYGALACTURONAN_RHAMNOGALACTURONAN-BINDING PROTEIN YTCQ"/>
    <property type="match status" value="1"/>
</dbReference>
<organism evidence="8 9">
    <name type="scientific">Cohnella zeiphila</name>
    <dbReference type="NCBI Taxonomy" id="2761120"/>
    <lineage>
        <taxon>Bacteria</taxon>
        <taxon>Bacillati</taxon>
        <taxon>Bacillota</taxon>
        <taxon>Bacilli</taxon>
        <taxon>Bacillales</taxon>
        <taxon>Paenibacillaceae</taxon>
        <taxon>Cohnella</taxon>
    </lineage>
</organism>
<evidence type="ECO:0000313" key="9">
    <source>
        <dbReference type="Proteomes" id="UP000564644"/>
    </source>
</evidence>
<comment type="caution">
    <text evidence="8">The sequence shown here is derived from an EMBL/GenBank/DDBJ whole genome shotgun (WGS) entry which is preliminary data.</text>
</comment>
<gene>
    <name evidence="8" type="ORF">H7C18_04210</name>
</gene>
<keyword evidence="5" id="KW-0449">Lipoprotein</keyword>
<dbReference type="InterPro" id="IPR050490">
    <property type="entry name" value="Bact_solute-bd_prot1"/>
</dbReference>
<dbReference type="Proteomes" id="UP000564644">
    <property type="component" value="Unassembled WGS sequence"/>
</dbReference>
<name>A0A7X0SHK4_9BACL</name>